<keyword evidence="2" id="KW-1185">Reference proteome</keyword>
<dbReference type="AlphaFoldDB" id="A0AAV1VVX8"/>
<dbReference type="Proteomes" id="UP001497480">
    <property type="component" value="Unassembled WGS sequence"/>
</dbReference>
<accession>A0AAV1VVX8</accession>
<evidence type="ECO:0000313" key="2">
    <source>
        <dbReference type="Proteomes" id="UP001497480"/>
    </source>
</evidence>
<dbReference type="PANTHER" id="PTHR35131:SF1">
    <property type="entry name" value="EXPRESSED PROTEIN"/>
    <property type="match status" value="1"/>
</dbReference>
<sequence>MDLCLIEWAMSDIPITPNKIMSVQTPVAIGTRGTIGSLVMKEIEYFTKFELDTRGSSSNRSSSSQKSQQHFVEMDRSYSISRPSFWALLTTWKKRKRKGTSGFIPKFCSVTEVAETNQLNRIPYSYRILKNDINNFQL</sequence>
<evidence type="ECO:0000313" key="1">
    <source>
        <dbReference type="EMBL" id="CAL0301175.1"/>
    </source>
</evidence>
<name>A0AAV1VVX8_LUPLU</name>
<gene>
    <name evidence="1" type="ORF">LLUT_LOCUS2235</name>
</gene>
<comment type="caution">
    <text evidence="1">The sequence shown here is derived from an EMBL/GenBank/DDBJ whole genome shotgun (WGS) entry which is preliminary data.</text>
</comment>
<protein>
    <submittedName>
        <fullName evidence="1">Uncharacterized protein</fullName>
    </submittedName>
</protein>
<reference evidence="1 2" key="1">
    <citation type="submission" date="2024-03" db="EMBL/GenBank/DDBJ databases">
        <authorList>
            <person name="Martinez-Hernandez J."/>
        </authorList>
    </citation>
    <scope>NUCLEOTIDE SEQUENCE [LARGE SCALE GENOMIC DNA]</scope>
</reference>
<organism evidence="1 2">
    <name type="scientific">Lupinus luteus</name>
    <name type="common">European yellow lupine</name>
    <dbReference type="NCBI Taxonomy" id="3873"/>
    <lineage>
        <taxon>Eukaryota</taxon>
        <taxon>Viridiplantae</taxon>
        <taxon>Streptophyta</taxon>
        <taxon>Embryophyta</taxon>
        <taxon>Tracheophyta</taxon>
        <taxon>Spermatophyta</taxon>
        <taxon>Magnoliopsida</taxon>
        <taxon>eudicotyledons</taxon>
        <taxon>Gunneridae</taxon>
        <taxon>Pentapetalae</taxon>
        <taxon>rosids</taxon>
        <taxon>fabids</taxon>
        <taxon>Fabales</taxon>
        <taxon>Fabaceae</taxon>
        <taxon>Papilionoideae</taxon>
        <taxon>50 kb inversion clade</taxon>
        <taxon>genistoids sensu lato</taxon>
        <taxon>core genistoids</taxon>
        <taxon>Genisteae</taxon>
        <taxon>Lupinus</taxon>
    </lineage>
</organism>
<dbReference type="PANTHER" id="PTHR35131">
    <property type="entry name" value="EXPRESSED PROTEIN"/>
    <property type="match status" value="1"/>
</dbReference>
<dbReference type="EMBL" id="CAXHTB010000002">
    <property type="protein sequence ID" value="CAL0301175.1"/>
    <property type="molecule type" value="Genomic_DNA"/>
</dbReference>
<proteinExistence type="predicted"/>